<sequence length="72" mass="7754">MPPGGAEILSGKRRAPVGLSMRRLRELASDQQGPHPADPAIQGPDSRLHLGREATQPQKRVQAPQTVAVGRR</sequence>
<evidence type="ECO:0000313" key="2">
    <source>
        <dbReference type="EMBL" id="EFT82917.1"/>
    </source>
</evidence>
<comment type="caution">
    <text evidence="2">The sequence shown here is derived from an EMBL/GenBank/DDBJ whole genome shotgun (WGS) entry which is preliminary data.</text>
</comment>
<dbReference type="KEGG" id="pdo:PSDT_0088"/>
<feature type="region of interest" description="Disordered" evidence="1">
    <location>
        <begin position="28"/>
        <end position="72"/>
    </location>
</feature>
<dbReference type="PATRIC" id="fig|864564.6.peg.98"/>
<evidence type="ECO:0000256" key="1">
    <source>
        <dbReference type="SAM" id="MobiDB-lite"/>
    </source>
</evidence>
<gene>
    <name evidence="2" type="ORF">HMPREF0620_1602</name>
</gene>
<keyword evidence="3" id="KW-1185">Reference proteome</keyword>
<name>E6K2C9_PARDN</name>
<proteinExistence type="predicted"/>
<dbReference type="Proteomes" id="UP000004946">
    <property type="component" value="Chromosome"/>
</dbReference>
<feature type="compositionally biased region" description="Polar residues" evidence="1">
    <location>
        <begin position="55"/>
        <end position="65"/>
    </location>
</feature>
<dbReference type="AlphaFoldDB" id="E6K2C9"/>
<dbReference type="EMBL" id="AEON01000002">
    <property type="protein sequence ID" value="EFT82917.1"/>
    <property type="molecule type" value="Genomic_DNA"/>
</dbReference>
<organism evidence="2 3">
    <name type="scientific">Parascardovia denticolens DSM 10105 = JCM 12538</name>
    <dbReference type="NCBI Taxonomy" id="864564"/>
    <lineage>
        <taxon>Bacteria</taxon>
        <taxon>Bacillati</taxon>
        <taxon>Actinomycetota</taxon>
        <taxon>Actinomycetes</taxon>
        <taxon>Bifidobacteriales</taxon>
        <taxon>Bifidobacteriaceae</taxon>
        <taxon>Parascardovia</taxon>
    </lineage>
</organism>
<dbReference type="HOGENOM" id="CLU_2718649_0_0_11"/>
<reference evidence="2 3" key="1">
    <citation type="submission" date="2010-12" db="EMBL/GenBank/DDBJ databases">
        <authorList>
            <person name="Muzny D."/>
            <person name="Qin X."/>
            <person name="Buhay C."/>
            <person name="Dugan-Rocha S."/>
            <person name="Ding Y."/>
            <person name="Chen G."/>
            <person name="Hawes A."/>
            <person name="Holder M."/>
            <person name="Jhangiani S."/>
            <person name="Johnson A."/>
            <person name="Khan Z."/>
            <person name="Li Z."/>
            <person name="Liu W."/>
            <person name="Liu X."/>
            <person name="Perez L."/>
            <person name="Shen H."/>
            <person name="Wang Q."/>
            <person name="Watt J."/>
            <person name="Xi L."/>
            <person name="Xin Y."/>
            <person name="Zhou J."/>
            <person name="Deng J."/>
            <person name="Jiang H."/>
            <person name="Liu Y."/>
            <person name="Qu J."/>
            <person name="Song X.-Z."/>
            <person name="Zhang L."/>
            <person name="Villasana D."/>
            <person name="Johnson A."/>
            <person name="Liu J."/>
            <person name="Liyanage D."/>
            <person name="Lorensuhewa L."/>
            <person name="Robinson T."/>
            <person name="Song A."/>
            <person name="Song B.-B."/>
            <person name="Dinh H."/>
            <person name="Thornton R."/>
            <person name="Coyle M."/>
            <person name="Francisco L."/>
            <person name="Jackson L."/>
            <person name="Javaid M."/>
            <person name="Korchina V."/>
            <person name="Kovar C."/>
            <person name="Mata R."/>
            <person name="Mathew T."/>
            <person name="Ngo R."/>
            <person name="Nguyen L."/>
            <person name="Nguyen N."/>
            <person name="Okwuonu G."/>
            <person name="Ongeri F."/>
            <person name="Pham C."/>
            <person name="Simmons D."/>
            <person name="Wilczek-Boney K."/>
            <person name="Hale W."/>
            <person name="Jakkamsetti A."/>
            <person name="Pham P."/>
            <person name="Ruth R."/>
            <person name="San Lucas F."/>
            <person name="Warren J."/>
            <person name="Zhang J."/>
            <person name="Zhao Z."/>
            <person name="Zhou C."/>
            <person name="Zhu D."/>
            <person name="Lee S."/>
            <person name="Bess C."/>
            <person name="Blankenburg K."/>
            <person name="Forbes L."/>
            <person name="Fu Q."/>
            <person name="Gubbala S."/>
            <person name="Hirani K."/>
            <person name="Jayaseelan J.C."/>
            <person name="Lara F."/>
            <person name="Munidasa M."/>
            <person name="Palculict T."/>
            <person name="Patil S."/>
            <person name="Pu L.-L."/>
            <person name="Saada N."/>
            <person name="Tang L."/>
            <person name="Weissenberger G."/>
            <person name="Zhu Y."/>
            <person name="Hemphill L."/>
            <person name="Shang Y."/>
            <person name="Youmans B."/>
            <person name="Ayvaz T."/>
            <person name="Ross M."/>
            <person name="Santibanez J."/>
            <person name="Aqrawi P."/>
            <person name="Gross S."/>
            <person name="Joshi V."/>
            <person name="Fowler G."/>
            <person name="Nazareth L."/>
            <person name="Reid J."/>
            <person name="Worley K."/>
            <person name="Petrosino J."/>
            <person name="Highlander S."/>
            <person name="Gibbs R."/>
        </authorList>
    </citation>
    <scope>NUCLEOTIDE SEQUENCE [LARGE SCALE GENOMIC DNA]</scope>
    <source>
        <strain evidence="2 3">DSM 10105</strain>
    </source>
</reference>
<accession>E6K2C9</accession>
<protein>
    <submittedName>
        <fullName evidence="2">Uncharacterized protein</fullName>
    </submittedName>
</protein>
<evidence type="ECO:0000313" key="3">
    <source>
        <dbReference type="Proteomes" id="UP000004946"/>
    </source>
</evidence>